<sequence>MLRKSISLIVMIILVIVILTSAFSYTPIFAYKTSIGVKVDPVQIYHLVSEGNETFIVIHNPYGNIAYVNYANITYPINPYSTLQFPFLNNVHYFTLYEGNLVEIIEITQ</sequence>
<gene>
    <name evidence="1" type="ORF">HFC64_16320</name>
</gene>
<dbReference type="EMBL" id="CP050869">
    <property type="protein sequence ID" value="QPG51180.1"/>
    <property type="molecule type" value="Genomic_DNA"/>
</dbReference>
<evidence type="ECO:0000313" key="2">
    <source>
        <dbReference type="Proteomes" id="UP000594632"/>
    </source>
</evidence>
<dbReference type="AlphaFoldDB" id="A0A7S9IL96"/>
<organism evidence="1 2">
    <name type="scientific">Saccharolobus solfataricus</name>
    <name type="common">Sulfolobus solfataricus</name>
    <dbReference type="NCBI Taxonomy" id="2287"/>
    <lineage>
        <taxon>Archaea</taxon>
        <taxon>Thermoproteota</taxon>
        <taxon>Thermoprotei</taxon>
        <taxon>Sulfolobales</taxon>
        <taxon>Sulfolobaceae</taxon>
        <taxon>Saccharolobus</taxon>
    </lineage>
</organism>
<protein>
    <submittedName>
        <fullName evidence="1">Uncharacterized protein</fullName>
    </submittedName>
</protein>
<reference evidence="1 2" key="1">
    <citation type="journal article" date="2020" name="Nat. Commun.">
        <title>The structures of two archaeal type IV pili illuminate evolutionary relationships.</title>
        <authorList>
            <person name="Wang F."/>
            <person name="Baquero D.P."/>
            <person name="Su Z."/>
            <person name="Beltran L.C."/>
            <person name="Prangishvili D."/>
            <person name="Krupovic M."/>
            <person name="Egelman E.H."/>
        </authorList>
    </citation>
    <scope>NUCLEOTIDE SEQUENCE [LARGE SCALE GENOMIC DNA]</scope>
    <source>
        <strain evidence="1 2">POZ149</strain>
    </source>
</reference>
<dbReference type="Proteomes" id="UP000594632">
    <property type="component" value="Chromosome"/>
</dbReference>
<evidence type="ECO:0000313" key="1">
    <source>
        <dbReference type="EMBL" id="QPG51180.1"/>
    </source>
</evidence>
<name>A0A7S9IL96_SACSO</name>
<proteinExistence type="predicted"/>
<accession>A0A7S9IL96</accession>